<dbReference type="GO" id="GO:0016491">
    <property type="term" value="F:oxidoreductase activity"/>
    <property type="evidence" value="ECO:0007669"/>
    <property type="project" value="UniProtKB-KW"/>
</dbReference>
<evidence type="ECO:0000313" key="2">
    <source>
        <dbReference type="EMBL" id="REE66727.1"/>
    </source>
</evidence>
<dbReference type="EMBL" id="QTTN01000047">
    <property type="protein sequence ID" value="REE66727.1"/>
    <property type="molecule type" value="Genomic_DNA"/>
</dbReference>
<protein>
    <submittedName>
        <fullName evidence="2">NAD(P)-dependent dehydrogenase (Short-subunit alcohol dehydrogenase family)</fullName>
    </submittedName>
</protein>
<reference evidence="2 3" key="1">
    <citation type="submission" date="2018-08" db="EMBL/GenBank/DDBJ databases">
        <title>Genomic Encyclopedia of Type Strains, Phase III (KMG-III): the genomes of soil and plant-associated and newly described type strains.</title>
        <authorList>
            <person name="Whitman W."/>
        </authorList>
    </citation>
    <scope>NUCLEOTIDE SEQUENCE [LARGE SCALE GENOMIC DNA]</scope>
    <source>
        <strain evidence="2 3">CGMCC 1.10966</strain>
    </source>
</reference>
<evidence type="ECO:0000313" key="3">
    <source>
        <dbReference type="Proteomes" id="UP000256304"/>
    </source>
</evidence>
<dbReference type="OrthoDB" id="9809821at2"/>
<evidence type="ECO:0000256" key="1">
    <source>
        <dbReference type="ARBA" id="ARBA00023002"/>
    </source>
</evidence>
<dbReference type="Pfam" id="PF00106">
    <property type="entry name" value="adh_short"/>
    <property type="match status" value="1"/>
</dbReference>
<comment type="caution">
    <text evidence="2">The sequence shown here is derived from an EMBL/GenBank/DDBJ whole genome shotgun (WGS) entry which is preliminary data.</text>
</comment>
<keyword evidence="3" id="KW-1185">Reference proteome</keyword>
<gene>
    <name evidence="2" type="ORF">A8990_14726</name>
</gene>
<dbReference type="AlphaFoldDB" id="A0A3D9R019"/>
<dbReference type="RefSeq" id="WP_116192125.1">
    <property type="nucleotide sequence ID" value="NZ_QTTN01000047.1"/>
</dbReference>
<dbReference type="Gene3D" id="3.40.50.720">
    <property type="entry name" value="NAD(P)-binding Rossmann-like Domain"/>
    <property type="match status" value="1"/>
</dbReference>
<dbReference type="Proteomes" id="UP000256304">
    <property type="component" value="Unassembled WGS sequence"/>
</dbReference>
<dbReference type="InterPro" id="IPR002347">
    <property type="entry name" value="SDR_fam"/>
</dbReference>
<keyword evidence="1" id="KW-0560">Oxidoreductase</keyword>
<sequence>MKDKVCLITGGNAGIGKATALELAKRGATVVLLCRSKQRGEEAAKEIIAHSGNQKVDVIIADLSSQQSVRQAVEQFNAKYGKLHLLINNAAVFLAKREVTEDGIEKTFATNYLSHFLLTHLLLDLMKQSCGARIINVASKHYGIKLNLDDLMLEKTKYSTFKAVGPTKLGLVIFAKEMAKRLKGTDVTINSLHPGLIKTTLLKQMPLPMQLLFSIISSSPAEGAETPVYLATSSEVQGVSGQYFEKCKPRKTSPGADDEATNKRFWDMSMKLAGLRD</sequence>
<name>A0A3D9R019_9BACL</name>
<organism evidence="2 3">
    <name type="scientific">Paenibacillus taihuensis</name>
    <dbReference type="NCBI Taxonomy" id="1156355"/>
    <lineage>
        <taxon>Bacteria</taxon>
        <taxon>Bacillati</taxon>
        <taxon>Bacillota</taxon>
        <taxon>Bacilli</taxon>
        <taxon>Bacillales</taxon>
        <taxon>Paenibacillaceae</taxon>
        <taxon>Paenibacillus</taxon>
    </lineage>
</organism>
<dbReference type="PANTHER" id="PTHR43157:SF31">
    <property type="entry name" value="PHOSPHATIDYLINOSITOL-GLYCAN BIOSYNTHESIS CLASS F PROTEIN"/>
    <property type="match status" value="1"/>
</dbReference>
<dbReference type="CDD" id="cd05327">
    <property type="entry name" value="retinol-DH_like_SDR_c_like"/>
    <property type="match status" value="1"/>
</dbReference>
<dbReference type="InterPro" id="IPR036291">
    <property type="entry name" value="NAD(P)-bd_dom_sf"/>
</dbReference>
<dbReference type="SUPFAM" id="SSF51735">
    <property type="entry name" value="NAD(P)-binding Rossmann-fold domains"/>
    <property type="match status" value="1"/>
</dbReference>
<accession>A0A3D9R019</accession>
<dbReference type="PRINTS" id="PR00081">
    <property type="entry name" value="GDHRDH"/>
</dbReference>
<proteinExistence type="predicted"/>
<dbReference type="PANTHER" id="PTHR43157">
    <property type="entry name" value="PHOSPHATIDYLINOSITOL-GLYCAN BIOSYNTHESIS CLASS F PROTEIN-RELATED"/>
    <property type="match status" value="1"/>
</dbReference>